<protein>
    <submittedName>
        <fullName evidence="2">Uncharacterized protein</fullName>
    </submittedName>
</protein>
<accession>A0A8J6HDH0</accession>
<evidence type="ECO:0000313" key="3">
    <source>
        <dbReference type="Proteomes" id="UP000719412"/>
    </source>
</evidence>
<comment type="caution">
    <text evidence="2">The sequence shown here is derived from an EMBL/GenBank/DDBJ whole genome shotgun (WGS) entry which is preliminary data.</text>
</comment>
<feature type="region of interest" description="Disordered" evidence="1">
    <location>
        <begin position="288"/>
        <end position="321"/>
    </location>
</feature>
<dbReference type="AlphaFoldDB" id="A0A8J6HDH0"/>
<feature type="compositionally biased region" description="Basic and acidic residues" evidence="1">
    <location>
        <begin position="294"/>
        <end position="321"/>
    </location>
</feature>
<reference evidence="2" key="1">
    <citation type="journal article" date="2020" name="J Insects Food Feed">
        <title>The yellow mealworm (Tenebrio molitor) genome: a resource for the emerging insects as food and feed industry.</title>
        <authorList>
            <person name="Eriksson T."/>
            <person name="Andere A."/>
            <person name="Kelstrup H."/>
            <person name="Emery V."/>
            <person name="Picard C."/>
        </authorList>
    </citation>
    <scope>NUCLEOTIDE SEQUENCE</scope>
    <source>
        <strain evidence="2">Stoneville</strain>
        <tissue evidence="2">Whole head</tissue>
    </source>
</reference>
<sequence>MGTRSEFCWCNLTAKNVERSEFDGFITRTGHHSRDERKSLLFIVVFGAEKELRRQQRNISMFWFLEGEKSEHKDDNNRSPDPPTYDLINHNSLASETRPGILSPIAIKYEPFVKQRTFRTAVYLRSIASRFGTKHDLDGVAPDEGATGKNSTGIPNPRSEVLLADAHLISQLGTDLGGQVEQRALNSNCSAVALDAQLSQPRAEQRSPRFVSAKHNPKNFRADTIAYQLSTANSKPPPPSCKRKFAPERNYKFKFQPAIKFALTCTVPLHRNPHKSIIRTVLDGRPATLGAPIPEERAADPQRTADRTKHEARASSVKENRISGRRQPLSVRGNGTQPPRAKMWNPCDFDVVVGPVPGEKCLFPRRSRANFVEQTRRRTCAEGGSSADVLIFATGGTTDIRPDYCAVEDDTKGRRFASIVVRIAKPDLNDSGRYSGQLLLYLNKCDIRNLVRESKPSKSALIAVSGRISGPDRAKNLAGFTCGKHPKSERAGGGFYDEITSCADGSVLNGAPPPPPPPLSRPCIIRFEPCGCNRDAGSLIGGGEPDNRIDFCPEVGAMHPHPRLITISTQAPGLMAVPSVSRTTSLPGVCTPAKNPLAKDYAGDKDILGRFCNGAQIYRNRLGFRRHQLHIFPGTSATGKESGRLQEGAPPPPRAYCHVQAQLLILGRESRDVSEKEREREKNPWMNVHLAPANRRAACGFIALSDVALDFNEAIIAGRRSRP</sequence>
<dbReference type="Proteomes" id="UP000719412">
    <property type="component" value="Unassembled WGS sequence"/>
</dbReference>
<organism evidence="2 3">
    <name type="scientific">Tenebrio molitor</name>
    <name type="common">Yellow mealworm beetle</name>
    <dbReference type="NCBI Taxonomy" id="7067"/>
    <lineage>
        <taxon>Eukaryota</taxon>
        <taxon>Metazoa</taxon>
        <taxon>Ecdysozoa</taxon>
        <taxon>Arthropoda</taxon>
        <taxon>Hexapoda</taxon>
        <taxon>Insecta</taxon>
        <taxon>Pterygota</taxon>
        <taxon>Neoptera</taxon>
        <taxon>Endopterygota</taxon>
        <taxon>Coleoptera</taxon>
        <taxon>Polyphaga</taxon>
        <taxon>Cucujiformia</taxon>
        <taxon>Tenebrionidae</taxon>
        <taxon>Tenebrio</taxon>
    </lineage>
</organism>
<proteinExistence type="predicted"/>
<keyword evidence="3" id="KW-1185">Reference proteome</keyword>
<evidence type="ECO:0000256" key="1">
    <source>
        <dbReference type="SAM" id="MobiDB-lite"/>
    </source>
</evidence>
<evidence type="ECO:0000313" key="2">
    <source>
        <dbReference type="EMBL" id="KAH0812397.1"/>
    </source>
</evidence>
<dbReference type="EMBL" id="JABDTM020026079">
    <property type="protein sequence ID" value="KAH0812397.1"/>
    <property type="molecule type" value="Genomic_DNA"/>
</dbReference>
<reference evidence="2" key="2">
    <citation type="submission" date="2021-08" db="EMBL/GenBank/DDBJ databases">
        <authorList>
            <person name="Eriksson T."/>
        </authorList>
    </citation>
    <scope>NUCLEOTIDE SEQUENCE</scope>
    <source>
        <strain evidence="2">Stoneville</strain>
        <tissue evidence="2">Whole head</tissue>
    </source>
</reference>
<name>A0A8J6HDH0_TENMO</name>
<gene>
    <name evidence="2" type="ORF">GEV33_010392</name>
</gene>